<feature type="domain" description="DUF2726" evidence="2">
    <location>
        <begin position="37"/>
        <end position="145"/>
    </location>
</feature>
<keyword evidence="1" id="KW-0812">Transmembrane</keyword>
<evidence type="ECO:0000313" key="3">
    <source>
        <dbReference type="EMBL" id="AXY57374.1"/>
    </source>
</evidence>
<gene>
    <name evidence="3" type="ORF">CDG60_12865</name>
</gene>
<name>A0A3B7LZN3_9GAMM</name>
<reference evidence="4" key="1">
    <citation type="submission" date="2018-09" db="EMBL/GenBank/DDBJ databases">
        <title>The complete genome of Acinetobacter sp. strain WCHAc010005.</title>
        <authorList>
            <person name="Hu Y."/>
            <person name="Long H."/>
            <person name="Feng Y."/>
            <person name="Zong Z."/>
        </authorList>
    </citation>
    <scope>NUCLEOTIDE SEQUENCE [LARGE SCALE GENOMIC DNA]</scope>
    <source>
        <strain evidence="4">WCHAc010005</strain>
    </source>
</reference>
<protein>
    <submittedName>
        <fullName evidence="3">DUF2726 domain-containing protein</fullName>
    </submittedName>
</protein>
<dbReference type="Proteomes" id="UP000263753">
    <property type="component" value="Chromosome"/>
</dbReference>
<organism evidence="3 4">
    <name type="scientific">Acinetobacter chinensis</name>
    <dbReference type="NCBI Taxonomy" id="2004650"/>
    <lineage>
        <taxon>Bacteria</taxon>
        <taxon>Pseudomonadati</taxon>
        <taxon>Pseudomonadota</taxon>
        <taxon>Gammaproteobacteria</taxon>
        <taxon>Moraxellales</taxon>
        <taxon>Moraxellaceae</taxon>
        <taxon>Acinetobacter</taxon>
    </lineage>
</organism>
<keyword evidence="1" id="KW-0472">Membrane</keyword>
<dbReference type="InterPro" id="IPR024402">
    <property type="entry name" value="DUF2726"/>
</dbReference>
<sequence length="147" mass="17067">MFDFQIIFIFIGCIATVAFILLVFGQHLFRSQQYHPKKIITPFEQKMFIRLNEAFPAQHVLAQVAFSALITSQNYKVRNRFNRKVTDFVILDQSMNVLAVIELDDPSHEGKEEEDALRDAMLHEAGYKVCRYTEIPTVRQLKQDIAS</sequence>
<dbReference type="AlphaFoldDB" id="A0A3B7LZN3"/>
<dbReference type="EMBL" id="CP032134">
    <property type="protein sequence ID" value="AXY57374.1"/>
    <property type="molecule type" value="Genomic_DNA"/>
</dbReference>
<dbReference type="KEGG" id="achi:CDG60_12865"/>
<evidence type="ECO:0000256" key="1">
    <source>
        <dbReference type="SAM" id="Phobius"/>
    </source>
</evidence>
<accession>A0A3B7LZN3</accession>
<evidence type="ECO:0000313" key="4">
    <source>
        <dbReference type="Proteomes" id="UP000263753"/>
    </source>
</evidence>
<feature type="transmembrane region" description="Helical" evidence="1">
    <location>
        <begin position="6"/>
        <end position="29"/>
    </location>
</feature>
<evidence type="ECO:0000259" key="2">
    <source>
        <dbReference type="Pfam" id="PF10881"/>
    </source>
</evidence>
<keyword evidence="1" id="KW-1133">Transmembrane helix</keyword>
<dbReference type="Pfam" id="PF10881">
    <property type="entry name" value="DUF2726"/>
    <property type="match status" value="1"/>
</dbReference>
<proteinExistence type="predicted"/>